<dbReference type="GO" id="GO:0007165">
    <property type="term" value="P:signal transduction"/>
    <property type="evidence" value="ECO:0007669"/>
    <property type="project" value="TreeGrafter"/>
</dbReference>
<protein>
    <recommendedName>
        <fullName evidence="1">Protein kinase domain-containing protein</fullName>
    </recommendedName>
</protein>
<dbReference type="InterPro" id="IPR000719">
    <property type="entry name" value="Prot_kinase_dom"/>
</dbReference>
<evidence type="ECO:0000259" key="1">
    <source>
        <dbReference type="PROSITE" id="PS50011"/>
    </source>
</evidence>
<dbReference type="AlphaFoldDB" id="A0A439D0Z3"/>
<accession>A0A439D0Z3</accession>
<gene>
    <name evidence="2" type="ORF">EKO27_g7026</name>
</gene>
<organism evidence="2 3">
    <name type="scientific">Xylaria grammica</name>
    <dbReference type="NCBI Taxonomy" id="363999"/>
    <lineage>
        <taxon>Eukaryota</taxon>
        <taxon>Fungi</taxon>
        <taxon>Dikarya</taxon>
        <taxon>Ascomycota</taxon>
        <taxon>Pezizomycotina</taxon>
        <taxon>Sordariomycetes</taxon>
        <taxon>Xylariomycetidae</taxon>
        <taxon>Xylariales</taxon>
        <taxon>Xylariaceae</taxon>
        <taxon>Xylaria</taxon>
    </lineage>
</organism>
<dbReference type="GO" id="GO:0004672">
    <property type="term" value="F:protein kinase activity"/>
    <property type="evidence" value="ECO:0007669"/>
    <property type="project" value="InterPro"/>
</dbReference>
<dbReference type="InterPro" id="IPR052751">
    <property type="entry name" value="Plant_MAPKKK"/>
</dbReference>
<dbReference type="GO" id="GO:0005524">
    <property type="term" value="F:ATP binding"/>
    <property type="evidence" value="ECO:0007669"/>
    <property type="project" value="InterPro"/>
</dbReference>
<reference evidence="2 3" key="1">
    <citation type="submission" date="2018-12" db="EMBL/GenBank/DDBJ databases">
        <title>Draft genome sequence of Xylaria grammica IHI A82.</title>
        <authorList>
            <person name="Buettner E."/>
            <person name="Kellner H."/>
        </authorList>
    </citation>
    <scope>NUCLEOTIDE SEQUENCE [LARGE SCALE GENOMIC DNA]</scope>
    <source>
        <strain evidence="2 3">IHI A82</strain>
    </source>
</reference>
<dbReference type="PROSITE" id="PS50011">
    <property type="entry name" value="PROTEIN_KINASE_DOM"/>
    <property type="match status" value="1"/>
</dbReference>
<name>A0A439D0Z3_9PEZI</name>
<evidence type="ECO:0000313" key="3">
    <source>
        <dbReference type="Proteomes" id="UP000286045"/>
    </source>
</evidence>
<dbReference type="Pfam" id="PF01636">
    <property type="entry name" value="APH"/>
    <property type="match status" value="1"/>
</dbReference>
<dbReference type="InterPro" id="IPR002575">
    <property type="entry name" value="Aminoglycoside_PTrfase"/>
</dbReference>
<dbReference type="Gene3D" id="1.10.510.10">
    <property type="entry name" value="Transferase(Phosphotransferase) domain 1"/>
    <property type="match status" value="1"/>
</dbReference>
<dbReference type="InterPro" id="IPR011009">
    <property type="entry name" value="Kinase-like_dom_sf"/>
</dbReference>
<dbReference type="SMART" id="SM00220">
    <property type="entry name" value="S_TKc"/>
    <property type="match status" value="1"/>
</dbReference>
<evidence type="ECO:0000313" key="2">
    <source>
        <dbReference type="EMBL" id="RWA08068.1"/>
    </source>
</evidence>
<comment type="caution">
    <text evidence="2">The sequence shown here is derived from an EMBL/GenBank/DDBJ whole genome shotgun (WGS) entry which is preliminary data.</text>
</comment>
<dbReference type="SUPFAM" id="SSF56112">
    <property type="entry name" value="Protein kinase-like (PK-like)"/>
    <property type="match status" value="1"/>
</dbReference>
<dbReference type="PANTHER" id="PTHR48011">
    <property type="entry name" value="CCR4-NOT TRANSCRIPTIONAL COMPLEX SUBUNIT CAF120-RELATED"/>
    <property type="match status" value="1"/>
</dbReference>
<proteinExistence type="predicted"/>
<dbReference type="EMBL" id="RYZI01000220">
    <property type="protein sequence ID" value="RWA08068.1"/>
    <property type="molecule type" value="Genomic_DNA"/>
</dbReference>
<dbReference type="STRING" id="363999.A0A439D0Z3"/>
<sequence length="389" mass="43752">MDESQFGSSGSGPASSYESSVNLLAVRKQREQDELNAYIREVREHFETVPHFRFEEYVSRGGYGVTALISQQGFGLRRDRKLIVKRAIHNSARELRKEIRIMQKLNGSAHIARIVASKDDTDAAQGWHQLSPLRRLADRIRGSPPPNLLAGLAGPTLVLEYLENGTLNRLRARITRARATVPNRVLWSIFLCLMRSCVAMSYPPDAPPGSEPRLEEIPQNPPDDAQRGYIHTDMHPGNIIVGSLRDFPDHSRVPVVKLIDFGLALESNVSAPRNILDASKNILWLITHRLDIIGPQRGVYKGIETMAYPLLPNDITGEEPYPSLDLDLRDLLVQCMAGDRDVRPTLAGVLEIAKRAVQERNAEFYGPRRPLESDEAVRQFVQHFIYDAD</sequence>
<keyword evidence="3" id="KW-1185">Reference proteome</keyword>
<dbReference type="PANTHER" id="PTHR48011:SF4">
    <property type="entry name" value="MITOGEN-ACTIVATED PROTEIN KINASE KINASE KINASE 19"/>
    <property type="match status" value="1"/>
</dbReference>
<dbReference type="Proteomes" id="UP000286045">
    <property type="component" value="Unassembled WGS sequence"/>
</dbReference>
<feature type="domain" description="Protein kinase" evidence="1">
    <location>
        <begin position="52"/>
        <end position="389"/>
    </location>
</feature>